<evidence type="ECO:0000313" key="2">
    <source>
        <dbReference type="Proteomes" id="UP000199643"/>
    </source>
</evidence>
<dbReference type="EMBL" id="FNCH01000018">
    <property type="protein sequence ID" value="SDH17240.1"/>
    <property type="molecule type" value="Genomic_DNA"/>
</dbReference>
<evidence type="ECO:0000313" key="1">
    <source>
        <dbReference type="EMBL" id="SDH17240.1"/>
    </source>
</evidence>
<dbReference type="Proteomes" id="UP000199643">
    <property type="component" value="Unassembled WGS sequence"/>
</dbReference>
<name>A0A1G8AA37_9SPHI</name>
<dbReference type="STRING" id="405671.SAMN05421827_11841"/>
<sequence>MKNILFYLILLLSFNCFAQKIRVQNFRLISYGITSSRNIEIDSYSTIDPDGRLNIYVNGNSGAAYYTAQLSDDEINVVNKLAEKDLRSFIRTKKLSTGMYYAGGRDYISFNQGKTQSSMCFIAPFMTEEFNEVIGLLTDKIYKQDDSTKMKQFKIDFIKIKAEIYRQGKIDNFLPKKELPPSL</sequence>
<accession>A0A1G8AA37</accession>
<dbReference type="RefSeq" id="WP_143009113.1">
    <property type="nucleotide sequence ID" value="NZ_FNCH01000018.1"/>
</dbReference>
<keyword evidence="2" id="KW-1185">Reference proteome</keyword>
<proteinExistence type="predicted"/>
<organism evidence="1 2">
    <name type="scientific">Pedobacter terrae</name>
    <dbReference type="NCBI Taxonomy" id="405671"/>
    <lineage>
        <taxon>Bacteria</taxon>
        <taxon>Pseudomonadati</taxon>
        <taxon>Bacteroidota</taxon>
        <taxon>Sphingobacteriia</taxon>
        <taxon>Sphingobacteriales</taxon>
        <taxon>Sphingobacteriaceae</taxon>
        <taxon>Pedobacter</taxon>
    </lineage>
</organism>
<dbReference type="OrthoDB" id="1260302at2"/>
<dbReference type="AlphaFoldDB" id="A0A1G8AA37"/>
<protein>
    <submittedName>
        <fullName evidence="1">Uncharacterized protein</fullName>
    </submittedName>
</protein>
<gene>
    <name evidence="1" type="ORF">SAMN05421827_11841</name>
</gene>
<reference evidence="2" key="1">
    <citation type="submission" date="2016-10" db="EMBL/GenBank/DDBJ databases">
        <authorList>
            <person name="Varghese N."/>
            <person name="Submissions S."/>
        </authorList>
    </citation>
    <scope>NUCLEOTIDE SEQUENCE [LARGE SCALE GENOMIC DNA]</scope>
    <source>
        <strain evidence="2">DSM 17933</strain>
    </source>
</reference>